<evidence type="ECO:0000256" key="1">
    <source>
        <dbReference type="ARBA" id="ARBA00005772"/>
    </source>
</evidence>
<keyword evidence="3" id="KW-0694">RNA-binding</keyword>
<name>A0A519BIT6_ACIG2</name>
<dbReference type="Proteomes" id="UP000316562">
    <property type="component" value="Unassembled WGS sequence"/>
</dbReference>
<organism evidence="5 6">
    <name type="scientific">Acididesulfobacter guangdongensis</name>
    <dbReference type="NCBI Taxonomy" id="2597225"/>
    <lineage>
        <taxon>Bacteria</taxon>
        <taxon>Deltaproteobacteria</taxon>
        <taxon>Candidatus Acidulodesulfobacterales</taxon>
        <taxon>Candidatus Acididesulfobacter</taxon>
    </lineage>
</organism>
<evidence type="ECO:0000256" key="4">
    <source>
        <dbReference type="ARBA" id="ARBA00023118"/>
    </source>
</evidence>
<dbReference type="NCBIfam" id="TIGR01903">
    <property type="entry name" value="cas5_csm4"/>
    <property type="match status" value="1"/>
</dbReference>
<dbReference type="AlphaFoldDB" id="A0A519BIT6"/>
<comment type="similarity">
    <text evidence="1">Belongs to the CRISPR-associated Csm4 family.</text>
</comment>
<evidence type="ECO:0000256" key="3">
    <source>
        <dbReference type="ARBA" id="ARBA00022884"/>
    </source>
</evidence>
<evidence type="ECO:0000313" key="6">
    <source>
        <dbReference type="Proteomes" id="UP000316562"/>
    </source>
</evidence>
<evidence type="ECO:0000256" key="2">
    <source>
        <dbReference type="ARBA" id="ARBA00016109"/>
    </source>
</evidence>
<accession>A0A519BIT6</accession>
<evidence type="ECO:0000313" key="5">
    <source>
        <dbReference type="EMBL" id="RZD17169.1"/>
    </source>
</evidence>
<dbReference type="GO" id="GO:0051607">
    <property type="term" value="P:defense response to virus"/>
    <property type="evidence" value="ECO:0007669"/>
    <property type="project" value="UniProtKB-KW"/>
</dbReference>
<sequence length="336" mass="38860">MNCLKIEIKPTSSFVTKIESDTLFGVFCWNLLYKYGENRLVDLLKNFDKEPFVVFSNAFFADKLPKPYLKPVMLNDKNVKDIKKTALLDKTDFINLLKDNENKKTALTLTQINDLIRRRIDEKQTSKGDNIRGGFEENVEQTTNIIIQKNYIDRLGDYSNNKLFTVEETFYSKDTELNIFVKYSTSLITKDEIEEVFNLIGKNGFGKDKSTGKGKFNFSIEEEFEEKELLIPPPDDDFVLYWIMSLSNGYVENIDKNELLEYKFIQSHAKFPKMGGTAASSDTPFKNPVVLLTPGSTFKPLIKKEYYGNAIKNVFASKYNDYWHSGYIIPFFFIGE</sequence>
<dbReference type="InterPro" id="IPR005510">
    <property type="entry name" value="Csm4"/>
</dbReference>
<reference evidence="5 6" key="1">
    <citation type="journal article" date="2019" name="ISME J.">
        <title>Insights into ecological role of a new deltaproteobacterial order Candidatus Acidulodesulfobacterales by metagenomics and metatranscriptomics.</title>
        <authorList>
            <person name="Tan S."/>
            <person name="Liu J."/>
            <person name="Fang Y."/>
            <person name="Hedlund B.P."/>
            <person name="Lian Z.H."/>
            <person name="Huang L.Y."/>
            <person name="Li J.T."/>
            <person name="Huang L.N."/>
            <person name="Li W.J."/>
            <person name="Jiang H.C."/>
            <person name="Dong H.L."/>
            <person name="Shu W.S."/>
        </authorList>
    </citation>
    <scope>NUCLEOTIDE SEQUENCE [LARGE SCALE GENOMIC DNA]</scope>
    <source>
        <strain evidence="5">AP2</strain>
    </source>
</reference>
<dbReference type="GO" id="GO:0003723">
    <property type="term" value="F:RNA binding"/>
    <property type="evidence" value="ECO:0007669"/>
    <property type="project" value="UniProtKB-KW"/>
</dbReference>
<gene>
    <name evidence="5" type="ORF">EVJ46_02770</name>
</gene>
<dbReference type="EMBL" id="SGBC01000001">
    <property type="protein sequence ID" value="RZD17169.1"/>
    <property type="molecule type" value="Genomic_DNA"/>
</dbReference>
<comment type="caution">
    <text evidence="5">The sequence shown here is derived from an EMBL/GenBank/DDBJ whole genome shotgun (WGS) entry which is preliminary data.</text>
</comment>
<proteinExistence type="inferred from homology"/>
<keyword evidence="4" id="KW-0051">Antiviral defense</keyword>
<protein>
    <recommendedName>
        <fullName evidence="2">CRISPR system Cms protein Csm4</fullName>
    </recommendedName>
</protein>